<reference evidence="2 3" key="1">
    <citation type="journal article" date="2023" name="Microbiol. Spectr.">
        <title>Symbiosis of Carpenter Bees with Uncharacterized Lactic Acid Bacteria Showing NAD Auxotrophy.</title>
        <authorList>
            <person name="Kawasaki S."/>
            <person name="Ozawa K."/>
            <person name="Mori T."/>
            <person name="Yamamoto A."/>
            <person name="Ito M."/>
            <person name="Ohkuma M."/>
            <person name="Sakamoto M."/>
            <person name="Matsutani M."/>
        </authorList>
    </citation>
    <scope>NUCLEOTIDE SEQUENCE [LARGE SCALE GENOMIC DNA]</scope>
    <source>
        <strain evidence="2 3">KimC2</strain>
    </source>
</reference>
<keyword evidence="3" id="KW-1185">Reference proteome</keyword>
<protein>
    <recommendedName>
        <fullName evidence="4">5-bromo-4-chloroindolyl phosphate hydrolysis protein</fullName>
    </recommendedName>
</protein>
<dbReference type="RefSeq" id="WP_317698018.1">
    <property type="nucleotide sequence ID" value="NZ_AP026801.1"/>
</dbReference>
<organism evidence="2 3">
    <name type="scientific">Xylocopilactobacillus apis</name>
    <dbReference type="NCBI Taxonomy" id="2932183"/>
    <lineage>
        <taxon>Bacteria</taxon>
        <taxon>Bacillati</taxon>
        <taxon>Bacillota</taxon>
        <taxon>Bacilli</taxon>
        <taxon>Lactobacillales</taxon>
        <taxon>Lactobacillaceae</taxon>
        <taxon>Xylocopilactobacillus</taxon>
    </lineage>
</organism>
<dbReference type="InterPro" id="IPR018770">
    <property type="entry name" value="ChloroindolylP_hydrolase"/>
</dbReference>
<evidence type="ECO:0000256" key="1">
    <source>
        <dbReference type="SAM" id="Phobius"/>
    </source>
</evidence>
<dbReference type="AlphaFoldDB" id="A0AAU9DR86"/>
<accession>A0AAU9DR86</accession>
<dbReference type="Pfam" id="PF10112">
    <property type="entry name" value="Halogen_Hydrol"/>
    <property type="match status" value="1"/>
</dbReference>
<dbReference type="Proteomes" id="UP001321804">
    <property type="component" value="Chromosome"/>
</dbReference>
<gene>
    <name evidence="2" type="ORF">KIMC2_07100</name>
</gene>
<sequence>MDYIDTPFAMAGYFHHIIGIIIFIFLISAIGSIIWKSFHYINTKSKCKEQRNKGKNINKKVLANYHKEGLNDHDIDYFREMMATALKQINQIESISSKNKTLKSINKELNLEHLLHGFFKAIVAKPNRIDAASNFLFKELPSLTTIYQKYSEIDSYLYKDQDTEKVLNLSKEAIEKAYHKINEEYHKFISDDLQTLHDAADNFQE</sequence>
<evidence type="ECO:0000313" key="2">
    <source>
        <dbReference type="EMBL" id="BDR56148.1"/>
    </source>
</evidence>
<keyword evidence="1" id="KW-1133">Transmembrane helix</keyword>
<keyword evidence="1" id="KW-0812">Transmembrane</keyword>
<evidence type="ECO:0008006" key="4">
    <source>
        <dbReference type="Google" id="ProtNLM"/>
    </source>
</evidence>
<name>A0AAU9DR86_9LACO</name>
<dbReference type="KEGG" id="xak:KIMC2_07100"/>
<keyword evidence="1" id="KW-0472">Membrane</keyword>
<evidence type="ECO:0000313" key="3">
    <source>
        <dbReference type="Proteomes" id="UP001321804"/>
    </source>
</evidence>
<proteinExistence type="predicted"/>
<dbReference type="EMBL" id="AP026801">
    <property type="protein sequence ID" value="BDR56148.1"/>
    <property type="molecule type" value="Genomic_DNA"/>
</dbReference>
<feature type="transmembrane region" description="Helical" evidence="1">
    <location>
        <begin position="12"/>
        <end position="35"/>
    </location>
</feature>